<name>A0A164ZJC5_9AGAM</name>
<gene>
    <name evidence="2" type="ORF">SISNIDRAFT_449341</name>
</gene>
<dbReference type="EMBL" id="KV419396">
    <property type="protein sequence ID" value="KZS97778.1"/>
    <property type="molecule type" value="Genomic_DNA"/>
</dbReference>
<feature type="compositionally biased region" description="Basic and acidic residues" evidence="1">
    <location>
        <begin position="1"/>
        <end position="11"/>
    </location>
</feature>
<feature type="region of interest" description="Disordered" evidence="1">
    <location>
        <begin position="1"/>
        <end position="29"/>
    </location>
</feature>
<evidence type="ECO:0000256" key="1">
    <source>
        <dbReference type="SAM" id="MobiDB-lite"/>
    </source>
</evidence>
<proteinExistence type="predicted"/>
<evidence type="ECO:0008006" key="4">
    <source>
        <dbReference type="Google" id="ProtNLM"/>
    </source>
</evidence>
<keyword evidence="3" id="KW-1185">Reference proteome</keyword>
<dbReference type="Proteomes" id="UP000076722">
    <property type="component" value="Unassembled WGS sequence"/>
</dbReference>
<evidence type="ECO:0000313" key="2">
    <source>
        <dbReference type="EMBL" id="KZS97778.1"/>
    </source>
</evidence>
<protein>
    <recommendedName>
        <fullName evidence="4">Ribosomal protein S18</fullName>
    </recommendedName>
</protein>
<organism evidence="2 3">
    <name type="scientific">Sistotremastrum niveocremeum HHB9708</name>
    <dbReference type="NCBI Taxonomy" id="1314777"/>
    <lineage>
        <taxon>Eukaryota</taxon>
        <taxon>Fungi</taxon>
        <taxon>Dikarya</taxon>
        <taxon>Basidiomycota</taxon>
        <taxon>Agaricomycotina</taxon>
        <taxon>Agaricomycetes</taxon>
        <taxon>Sistotremastrales</taxon>
        <taxon>Sistotremastraceae</taxon>
        <taxon>Sertulicium</taxon>
        <taxon>Sertulicium niveocremeum</taxon>
    </lineage>
</organism>
<dbReference type="AlphaFoldDB" id="A0A164ZJC5"/>
<reference evidence="2 3" key="1">
    <citation type="journal article" date="2016" name="Mol. Biol. Evol.">
        <title>Comparative Genomics of Early-Diverging Mushroom-Forming Fungi Provides Insights into the Origins of Lignocellulose Decay Capabilities.</title>
        <authorList>
            <person name="Nagy L.G."/>
            <person name="Riley R."/>
            <person name="Tritt A."/>
            <person name="Adam C."/>
            <person name="Daum C."/>
            <person name="Floudas D."/>
            <person name="Sun H."/>
            <person name="Yadav J.S."/>
            <person name="Pangilinan J."/>
            <person name="Larsson K.H."/>
            <person name="Matsuura K."/>
            <person name="Barry K."/>
            <person name="Labutti K."/>
            <person name="Kuo R."/>
            <person name="Ohm R.A."/>
            <person name="Bhattacharya S.S."/>
            <person name="Shirouzu T."/>
            <person name="Yoshinaga Y."/>
            <person name="Martin F.M."/>
            <person name="Grigoriev I.V."/>
            <person name="Hibbett D.S."/>
        </authorList>
    </citation>
    <scope>NUCLEOTIDE SEQUENCE [LARGE SCALE GENOMIC DNA]</scope>
    <source>
        <strain evidence="2 3">HHB9708</strain>
    </source>
</reference>
<sequence length="79" mass="9168">MLKKDGRDSKRPPYIPPLSKLPGPNARDSRRHDIFLQLGLDPLREINNDQLLRGQRSQRKLGQTIRRAKKMGILPIWSN</sequence>
<evidence type="ECO:0000313" key="3">
    <source>
        <dbReference type="Proteomes" id="UP000076722"/>
    </source>
</evidence>
<dbReference type="OrthoDB" id="21463at2759"/>
<accession>A0A164ZJC5</accession>